<evidence type="ECO:0000313" key="2">
    <source>
        <dbReference type="EMBL" id="CAE7168074.1"/>
    </source>
</evidence>
<organism evidence="2 3">
    <name type="scientific">Symbiodinium pilosum</name>
    <name type="common">Dinoflagellate</name>
    <dbReference type="NCBI Taxonomy" id="2952"/>
    <lineage>
        <taxon>Eukaryota</taxon>
        <taxon>Sar</taxon>
        <taxon>Alveolata</taxon>
        <taxon>Dinophyceae</taxon>
        <taxon>Suessiales</taxon>
        <taxon>Symbiodiniaceae</taxon>
        <taxon>Symbiodinium</taxon>
    </lineage>
</organism>
<name>A0A812IWE7_SYMPI</name>
<reference evidence="2" key="1">
    <citation type="submission" date="2021-02" db="EMBL/GenBank/DDBJ databases">
        <authorList>
            <person name="Dougan E. K."/>
            <person name="Rhodes N."/>
            <person name="Thang M."/>
            <person name="Chan C."/>
        </authorList>
    </citation>
    <scope>NUCLEOTIDE SEQUENCE</scope>
</reference>
<keyword evidence="3" id="KW-1185">Reference proteome</keyword>
<feature type="region of interest" description="Disordered" evidence="1">
    <location>
        <begin position="50"/>
        <end position="70"/>
    </location>
</feature>
<dbReference type="Proteomes" id="UP000649617">
    <property type="component" value="Unassembled WGS sequence"/>
</dbReference>
<proteinExistence type="predicted"/>
<evidence type="ECO:0000256" key="1">
    <source>
        <dbReference type="SAM" id="MobiDB-lite"/>
    </source>
</evidence>
<comment type="caution">
    <text evidence="2">The sequence shown here is derived from an EMBL/GenBank/DDBJ whole genome shotgun (WGS) entry which is preliminary data.</text>
</comment>
<feature type="compositionally biased region" description="Low complexity" evidence="1">
    <location>
        <begin position="55"/>
        <end position="70"/>
    </location>
</feature>
<evidence type="ECO:0000313" key="3">
    <source>
        <dbReference type="Proteomes" id="UP000649617"/>
    </source>
</evidence>
<dbReference type="OrthoDB" id="10442234at2759"/>
<gene>
    <name evidence="2" type="ORF">SPIL2461_LOCUS619</name>
</gene>
<dbReference type="EMBL" id="CAJNIZ010000514">
    <property type="protein sequence ID" value="CAE7168074.1"/>
    <property type="molecule type" value="Genomic_DNA"/>
</dbReference>
<protein>
    <submittedName>
        <fullName evidence="2">Uncharacterized protein</fullName>
    </submittedName>
</protein>
<dbReference type="AlphaFoldDB" id="A0A812IWE7"/>
<sequence>MVVLDGRCLCVGNCCCLDLHVPALQQKKQEEKFPVPISLEVIKGFSQRSMQSDASTRASGRFSRGGSSHYGSGHWCVDDESMGLSLFRTRRHAAAGAC</sequence>
<accession>A0A812IWE7</accession>